<name>A0ABP4EXD3_9ACTN</name>
<accession>A0ABP4EXD3</accession>
<reference evidence="2" key="1">
    <citation type="journal article" date="2019" name="Int. J. Syst. Evol. Microbiol.">
        <title>The Global Catalogue of Microorganisms (GCM) 10K type strain sequencing project: providing services to taxonomists for standard genome sequencing and annotation.</title>
        <authorList>
            <consortium name="The Broad Institute Genomics Platform"/>
            <consortium name="The Broad Institute Genome Sequencing Center for Infectious Disease"/>
            <person name="Wu L."/>
            <person name="Ma J."/>
        </authorList>
    </citation>
    <scope>NUCLEOTIDE SEQUENCE [LARGE SCALE GENOMIC DNA]</scope>
    <source>
        <strain evidence="2">JCM 11813</strain>
    </source>
</reference>
<gene>
    <name evidence="1" type="ORF">GCM10009606_23130</name>
</gene>
<proteinExistence type="predicted"/>
<protein>
    <submittedName>
        <fullName evidence="1">Uncharacterized protein</fullName>
    </submittedName>
</protein>
<comment type="caution">
    <text evidence="1">The sequence shown here is derived from an EMBL/GenBank/DDBJ whole genome shotgun (WGS) entry which is preliminary data.</text>
</comment>
<dbReference type="EMBL" id="BAAAJE010000009">
    <property type="protein sequence ID" value="GAA1143000.1"/>
    <property type="molecule type" value="Genomic_DNA"/>
</dbReference>
<evidence type="ECO:0000313" key="2">
    <source>
        <dbReference type="Proteomes" id="UP001499979"/>
    </source>
</evidence>
<sequence length="106" mass="11912">MKVVKRPGGTSARWPISARLTHRNAQSGDVSHPLRDKRLTWRGLGVFDISSCTVRDRGLRFNTIESIGQEVVMARIETQFEEFRRGLVHGGDWALIVGCAQPTIRP</sequence>
<evidence type="ECO:0000313" key="1">
    <source>
        <dbReference type="EMBL" id="GAA1143000.1"/>
    </source>
</evidence>
<keyword evidence="2" id="KW-1185">Reference proteome</keyword>
<organism evidence="1 2">
    <name type="scientific">Nocardioides aquiterrae</name>
    <dbReference type="NCBI Taxonomy" id="203799"/>
    <lineage>
        <taxon>Bacteria</taxon>
        <taxon>Bacillati</taxon>
        <taxon>Actinomycetota</taxon>
        <taxon>Actinomycetes</taxon>
        <taxon>Propionibacteriales</taxon>
        <taxon>Nocardioidaceae</taxon>
        <taxon>Nocardioides</taxon>
    </lineage>
</organism>
<dbReference type="Proteomes" id="UP001499979">
    <property type="component" value="Unassembled WGS sequence"/>
</dbReference>